<feature type="non-terminal residue" evidence="2">
    <location>
        <position position="261"/>
    </location>
</feature>
<name>A0A6J4T2Z5_9SPHN</name>
<feature type="non-terminal residue" evidence="2">
    <location>
        <position position="1"/>
    </location>
</feature>
<protein>
    <submittedName>
        <fullName evidence="2">D-beta-hydroxybutyrate dehydrogenase</fullName>
        <ecNumber evidence="2">1.1.1.30</ecNumber>
    </submittedName>
</protein>
<gene>
    <name evidence="2" type="ORF">AVDCRST_MAG09-1450</name>
</gene>
<evidence type="ECO:0000313" key="2">
    <source>
        <dbReference type="EMBL" id="CAA9512326.1"/>
    </source>
</evidence>
<reference evidence="2" key="1">
    <citation type="submission" date="2020-02" db="EMBL/GenBank/DDBJ databases">
        <authorList>
            <person name="Meier V. D."/>
        </authorList>
    </citation>
    <scope>NUCLEOTIDE SEQUENCE</scope>
    <source>
        <strain evidence="2">AVDCRST_MAG09</strain>
    </source>
</reference>
<feature type="compositionally biased region" description="Basic residues" evidence="1">
    <location>
        <begin position="14"/>
        <end position="23"/>
    </location>
</feature>
<dbReference type="GO" id="GO:0003858">
    <property type="term" value="F:3-hydroxybutyrate dehydrogenase activity"/>
    <property type="evidence" value="ECO:0007669"/>
    <property type="project" value="UniProtKB-EC"/>
</dbReference>
<feature type="compositionally biased region" description="Basic and acidic residues" evidence="1">
    <location>
        <begin position="245"/>
        <end position="261"/>
    </location>
</feature>
<dbReference type="AlphaFoldDB" id="A0A6J4T2Z5"/>
<feature type="compositionally biased region" description="Basic and acidic residues" evidence="1">
    <location>
        <begin position="32"/>
        <end position="48"/>
    </location>
</feature>
<evidence type="ECO:0000256" key="1">
    <source>
        <dbReference type="SAM" id="MobiDB-lite"/>
    </source>
</evidence>
<feature type="compositionally biased region" description="Basic residues" evidence="1">
    <location>
        <begin position="175"/>
        <end position="186"/>
    </location>
</feature>
<keyword evidence="2" id="KW-0560">Oxidoreductase</keyword>
<feature type="compositionally biased region" description="Basic and acidic residues" evidence="1">
    <location>
        <begin position="187"/>
        <end position="221"/>
    </location>
</feature>
<organism evidence="2">
    <name type="scientific">uncultured Sphingomonas sp</name>
    <dbReference type="NCBI Taxonomy" id="158754"/>
    <lineage>
        <taxon>Bacteria</taxon>
        <taxon>Pseudomonadati</taxon>
        <taxon>Pseudomonadota</taxon>
        <taxon>Alphaproteobacteria</taxon>
        <taxon>Sphingomonadales</taxon>
        <taxon>Sphingomonadaceae</taxon>
        <taxon>Sphingomonas</taxon>
        <taxon>environmental samples</taxon>
    </lineage>
</organism>
<proteinExistence type="predicted"/>
<feature type="compositionally biased region" description="Basic and acidic residues" evidence="1">
    <location>
        <begin position="1"/>
        <end position="13"/>
    </location>
</feature>
<dbReference type="EC" id="1.1.1.30" evidence="2"/>
<accession>A0A6J4T2Z5</accession>
<feature type="compositionally biased region" description="Basic and acidic residues" evidence="1">
    <location>
        <begin position="63"/>
        <end position="77"/>
    </location>
</feature>
<feature type="region of interest" description="Disordered" evidence="1">
    <location>
        <begin position="1"/>
        <end position="261"/>
    </location>
</feature>
<sequence>AAERQSRAGDRLHLGHRPRHRPGARGGGGAGHAERLRRQGRDRGDPRRVGPAQRGLRGLLGRRPVEPGGDRRHDRPVHGRARLAVDPGQQCRHPARRTGGPVPGGEMGRDHRGQPVGGVPYHAAVPASHAPARLGPDHQHRLGAQPGREPEQGAVRRGQAWGRRLHQGGRAGGSARRRHRQLHLARLRLDLADRGPDSRYDEDPEHDPRAGGERRPPRRPTDQAFRGAGGGRQPGALPVPAGSWVDHRREPQHGRGLDGAV</sequence>
<dbReference type="EMBL" id="CADCVZ010000035">
    <property type="protein sequence ID" value="CAA9512326.1"/>
    <property type="molecule type" value="Genomic_DNA"/>
</dbReference>